<accession>A0ABZ3IJZ7</accession>
<evidence type="ECO:0000259" key="1">
    <source>
        <dbReference type="SMART" id="SM00860"/>
    </source>
</evidence>
<sequence length="180" mass="20962">MISIKKPNSNFDREIFNDIEKQIELKLPLEYIEFLEKYNGGRPEANIVELKRCEIESFSISTFLGVNLDNNSDLLYHCDLLSKRIPQKCVPIADVEGGNIVCVNLSADKYGYIYLWDHDIELLYGEDITVDNMYLVAKSFAEFMKMIKPYNPTDEELSEYKVLDVWVNPEFMKKIKQGQN</sequence>
<dbReference type="RefSeq" id="WP_169717761.1">
    <property type="nucleotide sequence ID" value="NZ_CP155573.1"/>
</dbReference>
<dbReference type="Proteomes" id="UP000216752">
    <property type="component" value="Chromosome"/>
</dbReference>
<protein>
    <recommendedName>
        <fullName evidence="1">Knr4/Smi1-like domain-containing protein</fullName>
    </recommendedName>
</protein>
<name>A0ABZ3IJZ7_9FIRM</name>
<dbReference type="EMBL" id="CP155573">
    <property type="protein sequence ID" value="XFO65989.1"/>
    <property type="molecule type" value="Genomic_DNA"/>
</dbReference>
<evidence type="ECO:0000313" key="3">
    <source>
        <dbReference type="Proteomes" id="UP000216752"/>
    </source>
</evidence>
<dbReference type="Gene3D" id="3.40.1580.10">
    <property type="entry name" value="SMI1/KNR4-like"/>
    <property type="match status" value="1"/>
</dbReference>
<dbReference type="Pfam" id="PF09346">
    <property type="entry name" value="SMI1_KNR4"/>
    <property type="match status" value="1"/>
</dbReference>
<organism evidence="2 3">
    <name type="scientific">Sporomusa silvacetica DSM 10669</name>
    <dbReference type="NCBI Taxonomy" id="1123289"/>
    <lineage>
        <taxon>Bacteria</taxon>
        <taxon>Bacillati</taxon>
        <taxon>Bacillota</taxon>
        <taxon>Negativicutes</taxon>
        <taxon>Selenomonadales</taxon>
        <taxon>Sporomusaceae</taxon>
        <taxon>Sporomusa</taxon>
    </lineage>
</organism>
<evidence type="ECO:0000313" key="2">
    <source>
        <dbReference type="EMBL" id="XFO65989.1"/>
    </source>
</evidence>
<gene>
    <name evidence="2" type="ORF">SPSIL_021370</name>
</gene>
<dbReference type="InterPro" id="IPR018958">
    <property type="entry name" value="Knr4/Smi1-like_dom"/>
</dbReference>
<dbReference type="SMART" id="SM00860">
    <property type="entry name" value="SMI1_KNR4"/>
    <property type="match status" value="1"/>
</dbReference>
<dbReference type="SUPFAM" id="SSF160631">
    <property type="entry name" value="SMI1/KNR4-like"/>
    <property type="match status" value="1"/>
</dbReference>
<dbReference type="InterPro" id="IPR037883">
    <property type="entry name" value="Knr4/Smi1-like_sf"/>
</dbReference>
<feature type="domain" description="Knr4/Smi1-like" evidence="1">
    <location>
        <begin position="7"/>
        <end position="146"/>
    </location>
</feature>
<reference evidence="2" key="1">
    <citation type="submission" date="2024-05" db="EMBL/GenBank/DDBJ databases">
        <title>Isolation and characterization of Sporomusa carbonis sp. nov., a carboxydotrophic hydrogenogen in the genus of Sporomusa isolated from a charcoal burning pile.</title>
        <authorList>
            <person name="Boeer T."/>
            <person name="Rosenbaum F."/>
            <person name="Eysell L."/>
            <person name="Mueller V."/>
            <person name="Daniel R."/>
            <person name="Poehlein A."/>
        </authorList>
    </citation>
    <scope>NUCLEOTIDE SEQUENCE [LARGE SCALE GENOMIC DNA]</scope>
    <source>
        <strain evidence="2">DSM 10669</strain>
    </source>
</reference>
<proteinExistence type="predicted"/>
<keyword evidence="3" id="KW-1185">Reference proteome</keyword>